<sequence length="205" mass="22501">MTKTVAIFGSTGTTGQCVTETALRKGYKVQVLVREPGRLPDNLRTQIGLVQGDILSYADVLATVKDVDAVIVALGTRNDLKPTTDLSEGLKNIIQAMEASKVEPISVCLSAFLFFDIDSGRVPDKMKDITAEHQRMYDLLKASSLKYVAVFSPHIADEPATGYLVENEKYISRKVSKYDLAEFMVDSLDLTLHHRTFVGIASKSA</sequence>
<proteinExistence type="predicted"/>
<comment type="caution">
    <text evidence="2">The sequence shown here is derived from an EMBL/GenBank/DDBJ whole genome shotgun (WGS) entry which is preliminary data.</text>
</comment>
<reference evidence="2" key="1">
    <citation type="submission" date="2020-08" db="EMBL/GenBank/DDBJ databases">
        <title>Genome sequencing and assembly of the red palm weevil Rhynchophorus ferrugineus.</title>
        <authorList>
            <person name="Dias G.B."/>
            <person name="Bergman C.M."/>
            <person name="Manee M."/>
        </authorList>
    </citation>
    <scope>NUCLEOTIDE SEQUENCE</scope>
    <source>
        <strain evidence="2">AA-2017</strain>
        <tissue evidence="2">Whole larva</tissue>
    </source>
</reference>
<feature type="domain" description="NAD(P)-binding" evidence="1">
    <location>
        <begin position="9"/>
        <end position="189"/>
    </location>
</feature>
<dbReference type="InterPro" id="IPR051606">
    <property type="entry name" value="Polyketide_Oxido-like"/>
</dbReference>
<dbReference type="InterPro" id="IPR016040">
    <property type="entry name" value="NAD(P)-bd_dom"/>
</dbReference>
<dbReference type="SUPFAM" id="SSF51735">
    <property type="entry name" value="NAD(P)-binding Rossmann-fold domains"/>
    <property type="match status" value="1"/>
</dbReference>
<protein>
    <recommendedName>
        <fullName evidence="1">NAD(P)-binding domain-containing protein</fullName>
    </recommendedName>
</protein>
<evidence type="ECO:0000259" key="1">
    <source>
        <dbReference type="Pfam" id="PF13460"/>
    </source>
</evidence>
<dbReference type="GO" id="GO:0004074">
    <property type="term" value="F:biliverdin reductase [NAD(P)H] activity"/>
    <property type="evidence" value="ECO:0007669"/>
    <property type="project" value="TreeGrafter"/>
</dbReference>
<dbReference type="EMBL" id="JAACXV010000316">
    <property type="protein sequence ID" value="KAF7280196.1"/>
    <property type="molecule type" value="Genomic_DNA"/>
</dbReference>
<organism evidence="2 3">
    <name type="scientific">Rhynchophorus ferrugineus</name>
    <name type="common">Red palm weevil</name>
    <name type="synonym">Curculio ferrugineus</name>
    <dbReference type="NCBI Taxonomy" id="354439"/>
    <lineage>
        <taxon>Eukaryota</taxon>
        <taxon>Metazoa</taxon>
        <taxon>Ecdysozoa</taxon>
        <taxon>Arthropoda</taxon>
        <taxon>Hexapoda</taxon>
        <taxon>Insecta</taxon>
        <taxon>Pterygota</taxon>
        <taxon>Neoptera</taxon>
        <taxon>Endopterygota</taxon>
        <taxon>Coleoptera</taxon>
        <taxon>Polyphaga</taxon>
        <taxon>Cucujiformia</taxon>
        <taxon>Curculionidae</taxon>
        <taxon>Dryophthorinae</taxon>
        <taxon>Rhynchophorus</taxon>
    </lineage>
</organism>
<evidence type="ECO:0000313" key="2">
    <source>
        <dbReference type="EMBL" id="KAF7280196.1"/>
    </source>
</evidence>
<dbReference type="InterPro" id="IPR036291">
    <property type="entry name" value="NAD(P)-bd_dom_sf"/>
</dbReference>
<keyword evidence="3" id="KW-1185">Reference proteome</keyword>
<dbReference type="Pfam" id="PF13460">
    <property type="entry name" value="NAD_binding_10"/>
    <property type="match status" value="1"/>
</dbReference>
<dbReference type="Proteomes" id="UP000625711">
    <property type="component" value="Unassembled WGS sequence"/>
</dbReference>
<dbReference type="OrthoDB" id="419598at2759"/>
<dbReference type="GO" id="GO:0042602">
    <property type="term" value="F:riboflavin reductase (NADPH) activity"/>
    <property type="evidence" value="ECO:0007669"/>
    <property type="project" value="TreeGrafter"/>
</dbReference>
<dbReference type="PANTHER" id="PTHR43355:SF2">
    <property type="entry name" value="FLAVIN REDUCTASE (NADPH)"/>
    <property type="match status" value="1"/>
</dbReference>
<dbReference type="Gene3D" id="3.40.50.720">
    <property type="entry name" value="NAD(P)-binding Rossmann-like Domain"/>
    <property type="match status" value="1"/>
</dbReference>
<gene>
    <name evidence="2" type="ORF">GWI33_006301</name>
</gene>
<evidence type="ECO:0000313" key="3">
    <source>
        <dbReference type="Proteomes" id="UP000625711"/>
    </source>
</evidence>
<dbReference type="AlphaFoldDB" id="A0A834MD54"/>
<dbReference type="PANTHER" id="PTHR43355">
    <property type="entry name" value="FLAVIN REDUCTASE (NADPH)"/>
    <property type="match status" value="1"/>
</dbReference>
<accession>A0A834MD54</accession>
<name>A0A834MD54_RHYFE</name>